<protein>
    <submittedName>
        <fullName evidence="14">Uncharacterized protein</fullName>
    </submittedName>
</protein>
<dbReference type="Gene3D" id="3.90.190.10">
    <property type="entry name" value="Protein tyrosine phosphatase superfamily"/>
    <property type="match status" value="1"/>
</dbReference>
<dbReference type="AlphaFoldDB" id="A0A813USD5"/>
<evidence type="ECO:0000256" key="3">
    <source>
        <dbReference type="ARBA" id="ARBA00022692"/>
    </source>
</evidence>
<dbReference type="Gene3D" id="3.30.70.2470">
    <property type="entry name" value="Protein-tyrosine phosphatase receptor IA-2 ectodomain"/>
    <property type="match status" value="1"/>
</dbReference>
<dbReference type="PANTHER" id="PTHR46106">
    <property type="entry name" value="IA-2 PROTEIN TYROSINE PHOSPHATASE, ISOFORM C"/>
    <property type="match status" value="1"/>
</dbReference>
<dbReference type="FunFam" id="3.90.190.10:FF:000017">
    <property type="entry name" value="receptor-type tyrosine-protein phosphatase-like N isoform X2"/>
    <property type="match status" value="1"/>
</dbReference>
<proteinExistence type="predicted"/>
<dbReference type="EMBL" id="CAJNOH010000063">
    <property type="protein sequence ID" value="CAF0827442.1"/>
    <property type="molecule type" value="Genomic_DNA"/>
</dbReference>
<keyword evidence="6 11" id="KW-0472">Membrane</keyword>
<dbReference type="Proteomes" id="UP000663854">
    <property type="component" value="Unassembled WGS sequence"/>
</dbReference>
<evidence type="ECO:0000256" key="1">
    <source>
        <dbReference type="ARBA" id="ARBA00004358"/>
    </source>
</evidence>
<evidence type="ECO:0000256" key="8">
    <source>
        <dbReference type="ARBA" id="ARBA00023180"/>
    </source>
</evidence>
<feature type="transmembrane region" description="Helical" evidence="11">
    <location>
        <begin position="398"/>
        <end position="423"/>
    </location>
</feature>
<organism evidence="14 16">
    <name type="scientific">Rotaria sordida</name>
    <dbReference type="NCBI Taxonomy" id="392033"/>
    <lineage>
        <taxon>Eukaryota</taxon>
        <taxon>Metazoa</taxon>
        <taxon>Spiralia</taxon>
        <taxon>Gnathifera</taxon>
        <taxon>Rotifera</taxon>
        <taxon>Eurotatoria</taxon>
        <taxon>Bdelloidea</taxon>
        <taxon>Philodinida</taxon>
        <taxon>Philodinidae</taxon>
        <taxon>Rotaria</taxon>
    </lineage>
</organism>
<evidence type="ECO:0000256" key="6">
    <source>
        <dbReference type="ARBA" id="ARBA00023136"/>
    </source>
</evidence>
<dbReference type="SUPFAM" id="SSF52799">
    <property type="entry name" value="(Phosphotyrosine protein) phosphatases II"/>
    <property type="match status" value="1"/>
</dbReference>
<evidence type="ECO:0000313" key="15">
    <source>
        <dbReference type="EMBL" id="CAF1094781.1"/>
    </source>
</evidence>
<dbReference type="PANTHER" id="PTHR46106:SF4">
    <property type="entry name" value="IA-2 PROTEIN TYROSINE PHOSPHATASE, ISOFORM C"/>
    <property type="match status" value="1"/>
</dbReference>
<evidence type="ECO:0000256" key="4">
    <source>
        <dbReference type="ARBA" id="ARBA00022729"/>
    </source>
</evidence>
<dbReference type="InterPro" id="IPR003595">
    <property type="entry name" value="Tyr_Pase_cat"/>
</dbReference>
<sequence>MKKSNTNLKLLRQINFNDDDDIMLNKNIFLSKEKFNFQRLLGCKYDSNLCNQNEACFDDELFGQCWDGKGSLRKIFTLKNSVDRITNNQLIALDYTIKFLKRYHLNWKDYMTQCILMHILNDYYQLNLYQLELFYIDCLNKDELLNQFVTIEKENNNNINRRYIKQKHKLYHKDPYASLINSKNLFYNFDNSLFMKLNELSRLKTIPEKQFFINNDDDIVVKEKPIKLITQESKMNEPTKILMHMKENYPDLIETLKISTNKQLKPILNSKTIQINNKNQKFNSTDAERYFTVETARGYIIINRDFKNQMEGAQLLALIADINRWPAAIFTELNVDRHLLTFHVLDNAYQINASNVASSALNNQKTIENQLGIRIIDSGIGNPNQGTKLSAERQNGSYLAIITLVTCVWILFIMGSFAVLYFIKRNDRIRNKIAEITHIKGLSTNYYQDLCRQRMKAQPTRRTSSEIHPTHQFNNRVKRTSEDSSSRSSISSYTDEPITSVNMDIMTGHLILSYMEDHLRNRHRLESEWESFSTDKINEEQASCSVALLEINEKKNRYMDCIPYDHTRIRLANYDDSDYINASKITDSAPKCKYIATQGPMPNTTNAFWQMVWEQGSCVIVALTRPIENGITMCHHYWPVEGSEQYNDFEVNLVSEHIWSDDYVVRSFYLKNIQTMETRTVTQFHFLKWDELCNPPSAKALLDFRRKVNKCFRGPSSPLIVHCNDGVGRTGTYILLDIVLNRIYKGTREINIAATLEHIRDQRPKMVKTKNQLEFVFVAVAEEVTELLKSLSQ</sequence>
<evidence type="ECO:0000256" key="9">
    <source>
        <dbReference type="ARBA" id="ARBA00023329"/>
    </source>
</evidence>
<comment type="caution">
    <text evidence="14">The sequence shown here is derived from an EMBL/GenBank/DDBJ whole genome shotgun (WGS) entry which is preliminary data.</text>
</comment>
<keyword evidence="8" id="KW-0325">Glycoprotein</keyword>
<dbReference type="GO" id="GO:0030141">
    <property type="term" value="C:secretory granule"/>
    <property type="evidence" value="ECO:0007669"/>
    <property type="project" value="InterPro"/>
</dbReference>
<dbReference type="GO" id="GO:0004725">
    <property type="term" value="F:protein tyrosine phosphatase activity"/>
    <property type="evidence" value="ECO:0007669"/>
    <property type="project" value="InterPro"/>
</dbReference>
<dbReference type="PROSITE" id="PS00383">
    <property type="entry name" value="TYR_PHOSPHATASE_1"/>
    <property type="match status" value="1"/>
</dbReference>
<dbReference type="PRINTS" id="PR00700">
    <property type="entry name" value="PRTYPHPHTASE"/>
</dbReference>
<dbReference type="Pfam" id="PF00102">
    <property type="entry name" value="Y_phosphatase"/>
    <property type="match status" value="1"/>
</dbReference>
<keyword evidence="5 11" id="KW-1133">Transmembrane helix</keyword>
<dbReference type="GO" id="GO:0045202">
    <property type="term" value="C:synapse"/>
    <property type="evidence" value="ECO:0007669"/>
    <property type="project" value="TreeGrafter"/>
</dbReference>
<evidence type="ECO:0000259" key="12">
    <source>
        <dbReference type="SMART" id="SM00194"/>
    </source>
</evidence>
<dbReference type="InterPro" id="IPR033522">
    <property type="entry name" value="IA-2/IA-2_beta"/>
</dbReference>
<keyword evidence="2" id="KW-0597">Phosphoprotein</keyword>
<feature type="domain" description="Protein-tyrosine phosphatase catalytic" evidence="13">
    <location>
        <begin position="680"/>
        <end position="782"/>
    </location>
</feature>
<dbReference type="GO" id="GO:0051046">
    <property type="term" value="P:regulation of secretion"/>
    <property type="evidence" value="ECO:0007669"/>
    <property type="project" value="TreeGrafter"/>
</dbReference>
<evidence type="ECO:0000256" key="7">
    <source>
        <dbReference type="ARBA" id="ARBA00023170"/>
    </source>
</evidence>
<reference evidence="14" key="1">
    <citation type="submission" date="2021-02" db="EMBL/GenBank/DDBJ databases">
        <authorList>
            <person name="Nowell W R."/>
        </authorList>
    </citation>
    <scope>NUCLEOTIDE SEQUENCE</scope>
</reference>
<dbReference type="Pfam" id="PF11548">
    <property type="entry name" value="Receptor_IA-2"/>
    <property type="match status" value="1"/>
</dbReference>
<keyword evidence="9" id="KW-0968">Cytoplasmic vesicle</keyword>
<dbReference type="SMART" id="SM00194">
    <property type="entry name" value="PTPc"/>
    <property type="match status" value="1"/>
</dbReference>
<evidence type="ECO:0000313" key="14">
    <source>
        <dbReference type="EMBL" id="CAF0827442.1"/>
    </source>
</evidence>
<feature type="region of interest" description="Disordered" evidence="10">
    <location>
        <begin position="458"/>
        <end position="493"/>
    </location>
</feature>
<dbReference type="Proteomes" id="UP000663870">
    <property type="component" value="Unassembled WGS sequence"/>
</dbReference>
<feature type="domain" description="Tyrosine-protein phosphatase" evidence="12">
    <location>
        <begin position="524"/>
        <end position="785"/>
    </location>
</feature>
<dbReference type="EMBL" id="CAJNOL010000505">
    <property type="protein sequence ID" value="CAF1094781.1"/>
    <property type="molecule type" value="Genomic_DNA"/>
</dbReference>
<comment type="subcellular location">
    <subcellularLocation>
        <location evidence="1">Cytoplasmic vesicle membrane</location>
        <topology evidence="1">Single-pass type I membrane protein</topology>
    </subcellularLocation>
</comment>
<keyword evidence="7" id="KW-0675">Receptor</keyword>
<evidence type="ECO:0000313" key="17">
    <source>
        <dbReference type="Proteomes" id="UP000663870"/>
    </source>
</evidence>
<dbReference type="InterPro" id="IPR021613">
    <property type="entry name" value="Receptor_IA-2_dom"/>
</dbReference>
<dbReference type="InterPro" id="IPR029021">
    <property type="entry name" value="Prot-tyrosine_phosphatase-like"/>
</dbReference>
<keyword evidence="17" id="KW-1185">Reference proteome</keyword>
<keyword evidence="4" id="KW-0732">Signal</keyword>
<keyword evidence="3 11" id="KW-0812">Transmembrane</keyword>
<dbReference type="SMART" id="SM00404">
    <property type="entry name" value="PTPc_motif"/>
    <property type="match status" value="1"/>
</dbReference>
<accession>A0A813USD5</accession>
<evidence type="ECO:0000256" key="5">
    <source>
        <dbReference type="ARBA" id="ARBA00022989"/>
    </source>
</evidence>
<gene>
    <name evidence="15" type="ORF">JXQ802_LOCUS18886</name>
    <name evidence="14" type="ORF">PYM288_LOCUS5907</name>
</gene>
<evidence type="ECO:0000313" key="16">
    <source>
        <dbReference type="Proteomes" id="UP000663854"/>
    </source>
</evidence>
<evidence type="ECO:0000256" key="11">
    <source>
        <dbReference type="SAM" id="Phobius"/>
    </source>
</evidence>
<dbReference type="InterPro" id="IPR038112">
    <property type="entry name" value="Receptor_IA-2_ectodomain_sf"/>
</dbReference>
<name>A0A813USD5_9BILA</name>
<evidence type="ECO:0000256" key="10">
    <source>
        <dbReference type="SAM" id="MobiDB-lite"/>
    </source>
</evidence>
<evidence type="ECO:0000259" key="13">
    <source>
        <dbReference type="SMART" id="SM00404"/>
    </source>
</evidence>
<dbReference type="InterPro" id="IPR016130">
    <property type="entry name" value="Tyr_Pase_AS"/>
</dbReference>
<evidence type="ECO:0000256" key="2">
    <source>
        <dbReference type="ARBA" id="ARBA00022553"/>
    </source>
</evidence>
<dbReference type="InterPro" id="IPR000242">
    <property type="entry name" value="PTP_cat"/>
</dbReference>
<dbReference type="GO" id="GO:0030659">
    <property type="term" value="C:cytoplasmic vesicle membrane"/>
    <property type="evidence" value="ECO:0007669"/>
    <property type="project" value="UniProtKB-SubCell"/>
</dbReference>